<evidence type="ECO:0000256" key="5">
    <source>
        <dbReference type="ARBA" id="ARBA00022692"/>
    </source>
</evidence>
<protein>
    <submittedName>
        <fullName evidence="13">Binding-protein-dependent transport systems inner membrane component</fullName>
    </submittedName>
</protein>
<dbReference type="SUPFAM" id="SSF161098">
    <property type="entry name" value="MetI-like"/>
    <property type="match status" value="1"/>
</dbReference>
<feature type="domain" description="ABC transmembrane type-1" evidence="12">
    <location>
        <begin position="103"/>
        <end position="304"/>
    </location>
</feature>
<dbReference type="PROSITE" id="PS50928">
    <property type="entry name" value="ABC_TM1"/>
    <property type="match status" value="1"/>
</dbReference>
<dbReference type="InterPro" id="IPR000515">
    <property type="entry name" value="MetI-like"/>
</dbReference>
<dbReference type="PANTHER" id="PTHR43163">
    <property type="entry name" value="DIPEPTIDE TRANSPORT SYSTEM PERMEASE PROTEIN DPPB-RELATED"/>
    <property type="match status" value="1"/>
</dbReference>
<dbReference type="STRING" id="667014.Thein_1660"/>
<sequence length="318" mass="34769">MLIYLLKRLFIAVLVVVATSALTFFLLLASPGDTAEVIVKKILVGEEEYSPTKQEIEQVKDVFELNAPGVVLYLKWLSKAVHGDLGCSYVSGLPVTQEILTRLPATALLAITATLLSVIVAIPLGILSAARPNSFWDYACLTYSAFFISVPNFWLALILILFFSLYLDLLPVAGFGSLAHLILPAITLAAGMSAITVRLTRASLLDVLRQDYIITARAKGLAEKTILYRHALRNALIPVVTMIGLQIGHLLSGTVIVETVFGWPGIGKLLADSIEVRDIPMIQGCVVFIAIMFSLVNILVDFSYRFLDPRVKYGDESD</sequence>
<organism evidence="13 14">
    <name type="scientific">Thermodesulfatator indicus (strain DSM 15286 / JCM 11887 / CIR29812)</name>
    <dbReference type="NCBI Taxonomy" id="667014"/>
    <lineage>
        <taxon>Bacteria</taxon>
        <taxon>Pseudomonadati</taxon>
        <taxon>Thermodesulfobacteriota</taxon>
        <taxon>Thermodesulfobacteria</taxon>
        <taxon>Thermodesulfobacteriales</taxon>
        <taxon>Thermodesulfatatoraceae</taxon>
        <taxon>Thermodesulfatator</taxon>
    </lineage>
</organism>
<keyword evidence="7" id="KW-0406">Ion transport</keyword>
<gene>
    <name evidence="13" type="ordered locus">Thein_1660</name>
</gene>
<dbReference type="RefSeq" id="WP_013908260.1">
    <property type="nucleotide sequence ID" value="NC_015681.1"/>
</dbReference>
<reference evidence="14" key="1">
    <citation type="submission" date="2011-04" db="EMBL/GenBank/DDBJ databases">
        <title>The complete genome of Thermodesulfatator indicus DSM 15286.</title>
        <authorList>
            <person name="Lucas S."/>
            <person name="Copeland A."/>
            <person name="Lapidus A."/>
            <person name="Bruce D."/>
            <person name="Goodwin L."/>
            <person name="Pitluck S."/>
            <person name="Peters L."/>
            <person name="Kyrpides N."/>
            <person name="Mavromatis K."/>
            <person name="Pagani I."/>
            <person name="Ivanova N."/>
            <person name="Saunders L."/>
            <person name="Detter J.C."/>
            <person name="Tapia R."/>
            <person name="Han C."/>
            <person name="Land M."/>
            <person name="Hauser L."/>
            <person name="Markowitz V."/>
            <person name="Cheng J.-F."/>
            <person name="Hugenholtz P."/>
            <person name="Woyke T."/>
            <person name="Wu D."/>
            <person name="Spring S."/>
            <person name="Schroeder M."/>
            <person name="Brambilla E."/>
            <person name="Klenk H.-P."/>
            <person name="Eisen J.A."/>
        </authorList>
    </citation>
    <scope>NUCLEOTIDE SEQUENCE [LARGE SCALE GENOMIC DNA]</scope>
    <source>
        <strain evidence="14">DSM 15286 / JCM 11887 / CIR29812</strain>
    </source>
</reference>
<feature type="transmembrane region" description="Helical" evidence="11">
    <location>
        <begin position="107"/>
        <end position="129"/>
    </location>
</feature>
<evidence type="ECO:0000259" key="12">
    <source>
        <dbReference type="PROSITE" id="PS50928"/>
    </source>
</evidence>
<feature type="transmembrane region" description="Helical" evidence="11">
    <location>
        <begin position="178"/>
        <end position="199"/>
    </location>
</feature>
<feature type="transmembrane region" description="Helical" evidence="11">
    <location>
        <begin position="235"/>
        <end position="261"/>
    </location>
</feature>
<dbReference type="InterPro" id="IPR050045">
    <property type="entry name" value="Opp2B"/>
</dbReference>
<dbReference type="Pfam" id="PF19300">
    <property type="entry name" value="BPD_transp_1_N"/>
    <property type="match status" value="1"/>
</dbReference>
<dbReference type="GO" id="GO:0015099">
    <property type="term" value="F:nickel cation transmembrane transporter activity"/>
    <property type="evidence" value="ECO:0007669"/>
    <property type="project" value="InterPro"/>
</dbReference>
<keyword evidence="8" id="KW-0921">Nickel transport</keyword>
<keyword evidence="5 11" id="KW-0812">Transmembrane</keyword>
<evidence type="ECO:0000256" key="3">
    <source>
        <dbReference type="ARBA" id="ARBA00022475"/>
    </source>
</evidence>
<dbReference type="InterPro" id="IPR045621">
    <property type="entry name" value="BPD_transp_1_N"/>
</dbReference>
<feature type="transmembrane region" description="Helical" evidence="11">
    <location>
        <begin position="141"/>
        <end position="166"/>
    </location>
</feature>
<dbReference type="eggNOG" id="COG0601">
    <property type="taxonomic scope" value="Bacteria"/>
</dbReference>
<dbReference type="CDD" id="cd06261">
    <property type="entry name" value="TM_PBP2"/>
    <property type="match status" value="1"/>
</dbReference>
<dbReference type="GO" id="GO:0005886">
    <property type="term" value="C:plasma membrane"/>
    <property type="evidence" value="ECO:0007669"/>
    <property type="project" value="UniProtKB-SubCell"/>
</dbReference>
<dbReference type="AlphaFoldDB" id="F8AB63"/>
<keyword evidence="2 11" id="KW-0813">Transport</keyword>
<evidence type="ECO:0000313" key="14">
    <source>
        <dbReference type="Proteomes" id="UP000006793"/>
    </source>
</evidence>
<dbReference type="PaxDb" id="667014-Thein_1660"/>
<dbReference type="InterPro" id="IPR035906">
    <property type="entry name" value="MetI-like_sf"/>
</dbReference>
<keyword evidence="9 11" id="KW-0472">Membrane</keyword>
<evidence type="ECO:0000256" key="7">
    <source>
        <dbReference type="ARBA" id="ARBA00023065"/>
    </source>
</evidence>
<dbReference type="EMBL" id="CP002683">
    <property type="protein sequence ID" value="AEH45519.1"/>
    <property type="molecule type" value="Genomic_DNA"/>
</dbReference>
<evidence type="ECO:0000256" key="9">
    <source>
        <dbReference type="ARBA" id="ARBA00023136"/>
    </source>
</evidence>
<comment type="similarity">
    <text evidence="10">Belongs to the binding-protein-dependent transport system permease family. OppBC subfamily.</text>
</comment>
<dbReference type="InParanoid" id="F8AB63"/>
<evidence type="ECO:0000256" key="11">
    <source>
        <dbReference type="RuleBase" id="RU363032"/>
    </source>
</evidence>
<dbReference type="FunCoup" id="F8AB63">
    <property type="interactions" value="96"/>
</dbReference>
<evidence type="ECO:0000313" key="13">
    <source>
        <dbReference type="EMBL" id="AEH45519.1"/>
    </source>
</evidence>
<keyword evidence="6 11" id="KW-1133">Transmembrane helix</keyword>
<reference evidence="13 14" key="2">
    <citation type="journal article" date="2012" name="Stand. Genomic Sci.">
        <title>Complete genome sequence of the thermophilic sulfate-reducing ocean bacterium Thermodesulfatator indicus type strain (CIR29812(T)).</title>
        <authorList>
            <person name="Anderson I."/>
            <person name="Saunders E."/>
            <person name="Lapidus A."/>
            <person name="Nolan M."/>
            <person name="Lucas S."/>
            <person name="Tice H."/>
            <person name="Del Rio T.G."/>
            <person name="Cheng J.F."/>
            <person name="Han C."/>
            <person name="Tapia R."/>
            <person name="Goodwin L.A."/>
            <person name="Pitluck S."/>
            <person name="Liolios K."/>
            <person name="Mavromatis K."/>
            <person name="Pagani I."/>
            <person name="Ivanova N."/>
            <person name="Mikhailova N."/>
            <person name="Pati A."/>
            <person name="Chen A."/>
            <person name="Palaniappan K."/>
            <person name="Land M."/>
            <person name="Hauser L."/>
            <person name="Jeffries C.D."/>
            <person name="Chang Y.J."/>
            <person name="Brambilla E.M."/>
            <person name="Rohde M."/>
            <person name="Spring S."/>
            <person name="Goker M."/>
            <person name="Detter J.C."/>
            <person name="Woyke T."/>
            <person name="Bristow J."/>
            <person name="Eisen J.A."/>
            <person name="Markowitz V."/>
            <person name="Hugenholtz P."/>
            <person name="Kyrpides N.C."/>
            <person name="Klenk H.P."/>
        </authorList>
    </citation>
    <scope>NUCLEOTIDE SEQUENCE [LARGE SCALE GENOMIC DNA]</scope>
    <source>
        <strain evidence="14">DSM 15286 / JCM 11887 / CIR29812</strain>
    </source>
</reference>
<evidence type="ECO:0000256" key="1">
    <source>
        <dbReference type="ARBA" id="ARBA00004651"/>
    </source>
</evidence>
<proteinExistence type="inferred from homology"/>
<dbReference type="OrthoDB" id="9789439at2"/>
<dbReference type="Proteomes" id="UP000006793">
    <property type="component" value="Chromosome"/>
</dbReference>
<evidence type="ECO:0000256" key="2">
    <source>
        <dbReference type="ARBA" id="ARBA00022448"/>
    </source>
</evidence>
<evidence type="ECO:0000256" key="6">
    <source>
        <dbReference type="ARBA" id="ARBA00022989"/>
    </source>
</evidence>
<accession>F8AB63</accession>
<evidence type="ECO:0000256" key="4">
    <source>
        <dbReference type="ARBA" id="ARBA00022596"/>
    </source>
</evidence>
<dbReference type="NCBIfam" id="NF045470">
    <property type="entry name" value="Opp2B"/>
    <property type="match status" value="1"/>
</dbReference>
<evidence type="ECO:0000256" key="10">
    <source>
        <dbReference type="ARBA" id="ARBA00024202"/>
    </source>
</evidence>
<comment type="subcellular location">
    <subcellularLocation>
        <location evidence="1 11">Cell membrane</location>
        <topology evidence="1 11">Multi-pass membrane protein</topology>
    </subcellularLocation>
</comment>
<dbReference type="Gene3D" id="1.10.3720.10">
    <property type="entry name" value="MetI-like"/>
    <property type="match status" value="1"/>
</dbReference>
<keyword evidence="4" id="KW-0533">Nickel</keyword>
<keyword evidence="14" id="KW-1185">Reference proteome</keyword>
<name>F8AB63_THEID</name>
<dbReference type="HOGENOM" id="CLU_036879_0_2_0"/>
<dbReference type="PANTHER" id="PTHR43163:SF6">
    <property type="entry name" value="DIPEPTIDE TRANSPORT SYSTEM PERMEASE PROTEIN DPPB-RELATED"/>
    <property type="match status" value="1"/>
</dbReference>
<dbReference type="KEGG" id="tid:Thein_1660"/>
<keyword evidence="3" id="KW-1003">Cell membrane</keyword>
<dbReference type="Pfam" id="PF00528">
    <property type="entry name" value="BPD_transp_1"/>
    <property type="match status" value="1"/>
</dbReference>
<evidence type="ECO:0000256" key="8">
    <source>
        <dbReference type="ARBA" id="ARBA00023112"/>
    </source>
</evidence>
<feature type="transmembrane region" description="Helical" evidence="11">
    <location>
        <begin position="281"/>
        <end position="300"/>
    </location>
</feature>